<reference evidence="1 2" key="1">
    <citation type="submission" date="2016-10" db="EMBL/GenBank/DDBJ databases">
        <authorList>
            <person name="de Groot N.N."/>
        </authorList>
    </citation>
    <scope>NUCLEOTIDE SEQUENCE [LARGE SCALE GENOMIC DNA]</scope>
    <source>
        <strain evidence="1 2">WG7</strain>
    </source>
</reference>
<evidence type="ECO:0000313" key="2">
    <source>
        <dbReference type="Proteomes" id="UP000198945"/>
    </source>
</evidence>
<sequence length="90" mass="10399">MILNIEEIKNCRYWKLVHSVIKKVENSNIEENDKQKIYQDLYQLEDINKNLLDAAELVISSNMPATNAGEEIMALDRLYDATKEAKGIDK</sequence>
<proteinExistence type="predicted"/>
<accession>A0A1G8PW13</accession>
<protein>
    <submittedName>
        <fullName evidence="1">Uncharacterized protein</fullName>
    </submittedName>
</protein>
<dbReference type="Proteomes" id="UP000198945">
    <property type="component" value="Unassembled WGS sequence"/>
</dbReference>
<evidence type="ECO:0000313" key="1">
    <source>
        <dbReference type="EMBL" id="SDI96456.1"/>
    </source>
</evidence>
<organism evidence="1 2">
    <name type="scientific">Halanaerobium congolense</name>
    <dbReference type="NCBI Taxonomy" id="54121"/>
    <lineage>
        <taxon>Bacteria</taxon>
        <taxon>Bacillati</taxon>
        <taxon>Bacillota</taxon>
        <taxon>Clostridia</taxon>
        <taxon>Halanaerobiales</taxon>
        <taxon>Halanaerobiaceae</taxon>
        <taxon>Halanaerobium</taxon>
    </lineage>
</organism>
<gene>
    <name evidence="1" type="ORF">SAMN04515654_12143</name>
</gene>
<dbReference type="EMBL" id="FNEH01000021">
    <property type="protein sequence ID" value="SDI96456.1"/>
    <property type="molecule type" value="Genomic_DNA"/>
</dbReference>
<dbReference type="AlphaFoldDB" id="A0A1G8PW13"/>
<name>A0A1G8PW13_9FIRM</name>